<comment type="caution">
    <text evidence="1">The sequence shown here is derived from an EMBL/GenBank/DDBJ whole genome shotgun (WGS) entry which is preliminary data.</text>
</comment>
<sequence length="167" mass="19054">MMMVVNKLRGSCLFRIIFKTEHCIPLPIQLKLNQDNLGIAFYVARMMSDVRGMGHVDIHAKVATAAELECPKTHPCLIKACSSLNLFSLGLSLHQYILVNGLSQDAYVASLINREEVDDAWTHMRSLGLRKIRSWSFMDNDIHGTLTTFFTDHTHPQFQELVYTLKF</sequence>
<name>A0AAN9R6L8_CANGL</name>
<keyword evidence="2" id="KW-1185">Reference proteome</keyword>
<dbReference type="AlphaFoldDB" id="A0AAN9R6L8"/>
<dbReference type="EMBL" id="JAYMYQ010000001">
    <property type="protein sequence ID" value="KAK7359809.1"/>
    <property type="molecule type" value="Genomic_DNA"/>
</dbReference>
<reference evidence="1 2" key="1">
    <citation type="submission" date="2024-01" db="EMBL/GenBank/DDBJ databases">
        <title>The genomes of 5 underutilized Papilionoideae crops provide insights into root nodulation and disease resistanc.</title>
        <authorList>
            <person name="Jiang F."/>
        </authorList>
    </citation>
    <scope>NUCLEOTIDE SEQUENCE [LARGE SCALE GENOMIC DNA]</scope>
    <source>
        <strain evidence="1">LVBAO_FW01</strain>
        <tissue evidence="1">Leaves</tissue>
    </source>
</reference>
<organism evidence="1 2">
    <name type="scientific">Canavalia gladiata</name>
    <name type="common">Sword bean</name>
    <name type="synonym">Dolichos gladiatus</name>
    <dbReference type="NCBI Taxonomy" id="3824"/>
    <lineage>
        <taxon>Eukaryota</taxon>
        <taxon>Viridiplantae</taxon>
        <taxon>Streptophyta</taxon>
        <taxon>Embryophyta</taxon>
        <taxon>Tracheophyta</taxon>
        <taxon>Spermatophyta</taxon>
        <taxon>Magnoliopsida</taxon>
        <taxon>eudicotyledons</taxon>
        <taxon>Gunneridae</taxon>
        <taxon>Pentapetalae</taxon>
        <taxon>rosids</taxon>
        <taxon>fabids</taxon>
        <taxon>Fabales</taxon>
        <taxon>Fabaceae</taxon>
        <taxon>Papilionoideae</taxon>
        <taxon>50 kb inversion clade</taxon>
        <taxon>NPAAA clade</taxon>
        <taxon>indigoferoid/millettioid clade</taxon>
        <taxon>Phaseoleae</taxon>
        <taxon>Canavalia</taxon>
    </lineage>
</organism>
<evidence type="ECO:0000313" key="1">
    <source>
        <dbReference type="EMBL" id="KAK7359809.1"/>
    </source>
</evidence>
<gene>
    <name evidence="1" type="ORF">VNO77_01774</name>
</gene>
<evidence type="ECO:0000313" key="2">
    <source>
        <dbReference type="Proteomes" id="UP001367508"/>
    </source>
</evidence>
<accession>A0AAN9R6L8</accession>
<protein>
    <submittedName>
        <fullName evidence="1">Uncharacterized protein</fullName>
    </submittedName>
</protein>
<proteinExistence type="predicted"/>
<dbReference type="Proteomes" id="UP001367508">
    <property type="component" value="Unassembled WGS sequence"/>
</dbReference>